<feature type="transmembrane region" description="Helical" evidence="1">
    <location>
        <begin position="42"/>
        <end position="62"/>
    </location>
</feature>
<keyword evidence="3" id="KW-1185">Reference proteome</keyword>
<evidence type="ECO:0000256" key="1">
    <source>
        <dbReference type="SAM" id="Phobius"/>
    </source>
</evidence>
<feature type="transmembrane region" description="Helical" evidence="1">
    <location>
        <begin position="105"/>
        <end position="124"/>
    </location>
</feature>
<sequence length="305" mass="35786">MTYKNIPKYSLAIIFLIALYNWVLPNYLLIRAGGRFFFDTRMISIIVVAYLAFFVTKTDIFFNLKLKKVLVIGLLYGLIVGPIGDFSYLLNDLIFFRRMEFESYYMYQVICTILFTFCSIILISKIRKTKYSFKELLICLICFAIVCNVFHYIYIIITSLFDSNDGMVGVGAHSLLPFYTPFISYFSFKNMNLGSFLFFMISSPAISLLFVIYFYSSYVLFLNYNKKGLYSLIPIKKDLVFLKISKKPTWWIIFLLIPFVRIIPKYFINLELAKQHNKEASYALGMTLIPWFFYGKLILNTKTTE</sequence>
<protein>
    <submittedName>
        <fullName evidence="2">Uncharacterized protein</fullName>
    </submittedName>
</protein>
<gene>
    <name evidence="2" type="ORF">SAMN05660313_02699</name>
</gene>
<dbReference type="OrthoDB" id="2376202at2"/>
<dbReference type="STRING" id="76595.SAMN05660313_02699"/>
<feature type="transmembrane region" description="Helical" evidence="1">
    <location>
        <begin position="12"/>
        <end position="30"/>
    </location>
</feature>
<keyword evidence="1" id="KW-0812">Transmembrane</keyword>
<keyword evidence="1" id="KW-1133">Transmembrane helix</keyword>
<keyword evidence="1" id="KW-0472">Membrane</keyword>
<dbReference type="InterPro" id="IPR043739">
    <property type="entry name" value="DUF5684"/>
</dbReference>
<feature type="transmembrane region" description="Helical" evidence="1">
    <location>
        <begin position="195"/>
        <end position="215"/>
    </location>
</feature>
<proteinExistence type="predicted"/>
<dbReference type="Proteomes" id="UP000183257">
    <property type="component" value="Unassembled WGS sequence"/>
</dbReference>
<dbReference type="Pfam" id="PF18936">
    <property type="entry name" value="DUF5684"/>
    <property type="match status" value="1"/>
</dbReference>
<evidence type="ECO:0000313" key="3">
    <source>
        <dbReference type="Proteomes" id="UP000183257"/>
    </source>
</evidence>
<feature type="transmembrane region" description="Helical" evidence="1">
    <location>
        <begin position="69"/>
        <end position="90"/>
    </location>
</feature>
<feature type="transmembrane region" description="Helical" evidence="1">
    <location>
        <begin position="136"/>
        <end position="161"/>
    </location>
</feature>
<evidence type="ECO:0000313" key="2">
    <source>
        <dbReference type="EMBL" id="SFW60029.1"/>
    </source>
</evidence>
<accession>A0A1K1QJT0</accession>
<name>A0A1K1QJT0_9FLAO</name>
<feature type="transmembrane region" description="Helical" evidence="1">
    <location>
        <begin position="167"/>
        <end position="188"/>
    </location>
</feature>
<dbReference type="RefSeq" id="WP_072304330.1">
    <property type="nucleotide sequence ID" value="NZ_FPIY01000004.1"/>
</dbReference>
<feature type="transmembrane region" description="Helical" evidence="1">
    <location>
        <begin position="249"/>
        <end position="268"/>
    </location>
</feature>
<organism evidence="2 3">
    <name type="scientific">Cellulophaga fucicola</name>
    <dbReference type="NCBI Taxonomy" id="76595"/>
    <lineage>
        <taxon>Bacteria</taxon>
        <taxon>Pseudomonadati</taxon>
        <taxon>Bacteroidota</taxon>
        <taxon>Flavobacteriia</taxon>
        <taxon>Flavobacteriales</taxon>
        <taxon>Flavobacteriaceae</taxon>
        <taxon>Cellulophaga</taxon>
    </lineage>
</organism>
<dbReference type="EMBL" id="FPIY01000004">
    <property type="protein sequence ID" value="SFW60029.1"/>
    <property type="molecule type" value="Genomic_DNA"/>
</dbReference>
<dbReference type="AlphaFoldDB" id="A0A1K1QJT0"/>
<reference evidence="3" key="1">
    <citation type="submission" date="2016-11" db="EMBL/GenBank/DDBJ databases">
        <authorList>
            <person name="Varghese N."/>
            <person name="Submissions S."/>
        </authorList>
    </citation>
    <scope>NUCLEOTIDE SEQUENCE [LARGE SCALE GENOMIC DNA]</scope>
    <source>
        <strain evidence="3">DSM 24786</strain>
    </source>
</reference>